<feature type="domain" description="Response regulatory" evidence="3">
    <location>
        <begin position="4"/>
        <end position="121"/>
    </location>
</feature>
<dbReference type="EMBL" id="PNCI01000052">
    <property type="protein sequence ID" value="TMP26111.1"/>
    <property type="molecule type" value="Genomic_DNA"/>
</dbReference>
<dbReference type="PANTHER" id="PTHR44591">
    <property type="entry name" value="STRESS RESPONSE REGULATOR PROTEIN 1"/>
    <property type="match status" value="1"/>
</dbReference>
<dbReference type="InterPro" id="IPR011006">
    <property type="entry name" value="CheY-like_superfamily"/>
</dbReference>
<dbReference type="InterPro" id="IPR050595">
    <property type="entry name" value="Bact_response_regulator"/>
</dbReference>
<accession>A0A5S3WHP8</accession>
<dbReference type="Pfam" id="PF00072">
    <property type="entry name" value="Response_reg"/>
    <property type="match status" value="1"/>
</dbReference>
<evidence type="ECO:0000313" key="4">
    <source>
        <dbReference type="EMBL" id="TMP26111.1"/>
    </source>
</evidence>
<protein>
    <recommendedName>
        <fullName evidence="3">Response regulatory domain-containing protein</fullName>
    </recommendedName>
</protein>
<comment type="caution">
    <text evidence="4">The sequence shown here is derived from an EMBL/GenBank/DDBJ whole genome shotgun (WGS) entry which is preliminary data.</text>
</comment>
<dbReference type="InterPro" id="IPR001789">
    <property type="entry name" value="Sig_transdc_resp-reg_receiver"/>
</dbReference>
<evidence type="ECO:0000256" key="1">
    <source>
        <dbReference type="ARBA" id="ARBA00022553"/>
    </source>
</evidence>
<reference evidence="5" key="2">
    <citation type="submission" date="2019-06" db="EMBL/GenBank/DDBJ databases">
        <title>Co-occurence of chitin degradation, pigmentation and bioactivity in marine Pseudoalteromonas.</title>
        <authorList>
            <person name="Sonnenschein E.C."/>
            <person name="Bech P.K."/>
        </authorList>
    </citation>
    <scope>NUCLEOTIDE SEQUENCE [LARGE SCALE GENOMIC DNA]</scope>
    <source>
        <strain evidence="5">S2676</strain>
    </source>
</reference>
<feature type="modified residue" description="4-aspartylphosphate" evidence="2">
    <location>
        <position position="53"/>
    </location>
</feature>
<dbReference type="PROSITE" id="PS50110">
    <property type="entry name" value="RESPONSE_REGULATORY"/>
    <property type="match status" value="1"/>
</dbReference>
<dbReference type="SMART" id="SM00448">
    <property type="entry name" value="REC"/>
    <property type="match status" value="1"/>
</dbReference>
<evidence type="ECO:0000313" key="5">
    <source>
        <dbReference type="Proteomes" id="UP000310249"/>
    </source>
</evidence>
<dbReference type="SUPFAM" id="SSF52172">
    <property type="entry name" value="CheY-like"/>
    <property type="match status" value="1"/>
</dbReference>
<dbReference type="OrthoDB" id="9789181at2"/>
<evidence type="ECO:0000256" key="2">
    <source>
        <dbReference type="PROSITE-ProRule" id="PRU00169"/>
    </source>
</evidence>
<proteinExistence type="predicted"/>
<name>A0A5S3WHP8_9GAMM</name>
<gene>
    <name evidence="4" type="ORF">CWB99_19700</name>
</gene>
<dbReference type="GO" id="GO:0000160">
    <property type="term" value="P:phosphorelay signal transduction system"/>
    <property type="evidence" value="ECO:0007669"/>
    <property type="project" value="InterPro"/>
</dbReference>
<reference evidence="4 5" key="1">
    <citation type="submission" date="2018-01" db="EMBL/GenBank/DDBJ databases">
        <authorList>
            <person name="Paulsen S."/>
            <person name="Gram L.K."/>
        </authorList>
    </citation>
    <scope>NUCLEOTIDE SEQUENCE [LARGE SCALE GENOMIC DNA]</scope>
    <source>
        <strain evidence="4 5">S2676</strain>
    </source>
</reference>
<dbReference type="AlphaFoldDB" id="A0A5S3WHP8"/>
<dbReference type="RefSeq" id="WP_138552704.1">
    <property type="nucleotide sequence ID" value="NZ_PNCH01000041.1"/>
</dbReference>
<sequence length="124" mass="13757">MSQSAILIDDNALFLNLLSNQLATLGVKVSQARDKEELLAHLETGWFDWAFIDAHLEDGECGLQLANILREQQSQHEQPCQLIGMSGDEICASRYATVGIETYFVKPISLHQLQVLLGASSKQE</sequence>
<keyword evidence="1 2" id="KW-0597">Phosphoprotein</keyword>
<dbReference type="Gene3D" id="3.40.50.2300">
    <property type="match status" value="1"/>
</dbReference>
<dbReference type="PANTHER" id="PTHR44591:SF3">
    <property type="entry name" value="RESPONSE REGULATORY DOMAIN-CONTAINING PROTEIN"/>
    <property type="match status" value="1"/>
</dbReference>
<dbReference type="Proteomes" id="UP000310249">
    <property type="component" value="Unassembled WGS sequence"/>
</dbReference>
<evidence type="ECO:0000259" key="3">
    <source>
        <dbReference type="PROSITE" id="PS50110"/>
    </source>
</evidence>
<organism evidence="4 5">
    <name type="scientific">Pseudoalteromonas rubra</name>
    <dbReference type="NCBI Taxonomy" id="43658"/>
    <lineage>
        <taxon>Bacteria</taxon>
        <taxon>Pseudomonadati</taxon>
        <taxon>Pseudomonadota</taxon>
        <taxon>Gammaproteobacteria</taxon>
        <taxon>Alteromonadales</taxon>
        <taxon>Pseudoalteromonadaceae</taxon>
        <taxon>Pseudoalteromonas</taxon>
    </lineage>
</organism>